<name>A0ABS3BSI9_9BACT</name>
<proteinExistence type="predicted"/>
<dbReference type="InterPro" id="IPR036378">
    <property type="entry name" value="FAS1_dom_sf"/>
</dbReference>
<dbReference type="SUPFAM" id="SSF82153">
    <property type="entry name" value="FAS1 domain"/>
    <property type="match status" value="2"/>
</dbReference>
<dbReference type="Pfam" id="PF02469">
    <property type="entry name" value="Fasciclin"/>
    <property type="match status" value="2"/>
</dbReference>
<dbReference type="Gene3D" id="2.30.180.10">
    <property type="entry name" value="FAS1 domain"/>
    <property type="match status" value="2"/>
</dbReference>
<comment type="caution">
    <text evidence="3">The sequence shown here is derived from an EMBL/GenBank/DDBJ whole genome shotgun (WGS) entry which is preliminary data.</text>
</comment>
<organism evidence="3 4">
    <name type="scientific">Algoriphagus aestuariicola</name>
    <dbReference type="NCBI Taxonomy" id="1852016"/>
    <lineage>
        <taxon>Bacteria</taxon>
        <taxon>Pseudomonadati</taxon>
        <taxon>Bacteroidota</taxon>
        <taxon>Cytophagia</taxon>
        <taxon>Cytophagales</taxon>
        <taxon>Cyclobacteriaceae</taxon>
        <taxon>Algoriphagus</taxon>
    </lineage>
</organism>
<dbReference type="PANTHER" id="PTHR10900">
    <property type="entry name" value="PERIOSTIN-RELATED"/>
    <property type="match status" value="1"/>
</dbReference>
<dbReference type="RefSeq" id="WP_206569290.1">
    <property type="nucleotide sequence ID" value="NZ_JAFKCW010000002.1"/>
</dbReference>
<dbReference type="Proteomes" id="UP000664698">
    <property type="component" value="Unassembled WGS sequence"/>
</dbReference>
<dbReference type="PANTHER" id="PTHR10900:SF77">
    <property type="entry name" value="FI19380P1"/>
    <property type="match status" value="1"/>
</dbReference>
<evidence type="ECO:0000256" key="1">
    <source>
        <dbReference type="SAM" id="SignalP"/>
    </source>
</evidence>
<keyword evidence="1" id="KW-0732">Signal</keyword>
<gene>
    <name evidence="3" type="ORF">J0A67_10615</name>
</gene>
<feature type="chain" id="PRO_5047407860" evidence="1">
    <location>
        <begin position="21"/>
        <end position="323"/>
    </location>
</feature>
<dbReference type="SMART" id="SM00554">
    <property type="entry name" value="FAS1"/>
    <property type="match status" value="2"/>
</dbReference>
<dbReference type="InterPro" id="IPR050904">
    <property type="entry name" value="Adhesion/Biosynth-related"/>
</dbReference>
<feature type="domain" description="FAS1" evidence="2">
    <location>
        <begin position="29"/>
        <end position="172"/>
    </location>
</feature>
<evidence type="ECO:0000313" key="4">
    <source>
        <dbReference type="Proteomes" id="UP000664698"/>
    </source>
</evidence>
<dbReference type="InterPro" id="IPR000782">
    <property type="entry name" value="FAS1_domain"/>
</dbReference>
<evidence type="ECO:0000259" key="2">
    <source>
        <dbReference type="PROSITE" id="PS50213"/>
    </source>
</evidence>
<dbReference type="PROSITE" id="PS51257">
    <property type="entry name" value="PROKAR_LIPOPROTEIN"/>
    <property type="match status" value="1"/>
</dbReference>
<keyword evidence="4" id="KW-1185">Reference proteome</keyword>
<evidence type="ECO:0000313" key="3">
    <source>
        <dbReference type="EMBL" id="MBN7801315.1"/>
    </source>
</evidence>
<sequence length="323" mass="32940">MIKFPKILLTIMVLFAFVSCDDSDEQPVENPTLAQAATDAGLTTLLSAVEAVPGLIDVLQAEPSITVFAPSNDAFAAALSSFGVSNLDQLVAKIGGEENLETVLGFHVVPAVAFSRDLAASNTFTTLAGQDLTVNVGSSGVTVTDALGNTANVIAADVAIDNGVVHVIDGVLLPELDLPNVVEAASAANLTVLLDAVNAAGVGQTLLDAEDITVFAPDNSAFAALLAELNLNSLEELVGAIGLEGVQKVLGFHVVPAVAFSFDLEEGSQTVPTLSGENLTVVRSGNDVSVTDAAGNTYQVVAADVAIENGVVHVIDGVLLPTL</sequence>
<dbReference type="EMBL" id="JAFKCW010000002">
    <property type="protein sequence ID" value="MBN7801315.1"/>
    <property type="molecule type" value="Genomic_DNA"/>
</dbReference>
<dbReference type="PROSITE" id="PS50213">
    <property type="entry name" value="FAS1"/>
    <property type="match status" value="2"/>
</dbReference>
<protein>
    <submittedName>
        <fullName evidence="3">Fasciclin domain-containing protein</fullName>
    </submittedName>
</protein>
<accession>A0ABS3BSI9</accession>
<feature type="domain" description="FAS1" evidence="2">
    <location>
        <begin position="177"/>
        <end position="319"/>
    </location>
</feature>
<feature type="signal peptide" evidence="1">
    <location>
        <begin position="1"/>
        <end position="20"/>
    </location>
</feature>
<reference evidence="3 4" key="1">
    <citation type="submission" date="2021-03" db="EMBL/GenBank/DDBJ databases">
        <title>novel species isolated from a fishpond in China.</title>
        <authorList>
            <person name="Lu H."/>
            <person name="Cai Z."/>
        </authorList>
    </citation>
    <scope>NUCLEOTIDE SEQUENCE [LARGE SCALE GENOMIC DNA]</scope>
    <source>
        <strain evidence="3 4">JCM 31546</strain>
    </source>
</reference>